<protein>
    <recommendedName>
        <fullName evidence="5 12">ADP-ribosylation factor-like protein 2-binding protein</fullName>
        <shortName evidence="12">ARF-like 2-binding protein</shortName>
    </recommendedName>
</protein>
<dbReference type="PANTHER" id="PTHR15487">
    <property type="entry name" value="ADP-RIBOSYLATION FACTOR-LIKE PROTEIN 2-BINDING PROTEIN"/>
    <property type="match status" value="1"/>
</dbReference>
<keyword evidence="15" id="KW-1185">Reference proteome</keyword>
<dbReference type="GO" id="GO:0005634">
    <property type="term" value="C:nucleus"/>
    <property type="evidence" value="ECO:0007669"/>
    <property type="project" value="UniProtKB-SubCell"/>
</dbReference>
<keyword evidence="9 12" id="KW-0206">Cytoskeleton</keyword>
<evidence type="ECO:0000313" key="15">
    <source>
        <dbReference type="Proteomes" id="UP001353858"/>
    </source>
</evidence>
<evidence type="ECO:0000256" key="4">
    <source>
        <dbReference type="ARBA" id="ARBA00009880"/>
    </source>
</evidence>
<reference evidence="15" key="1">
    <citation type="submission" date="2023-01" db="EMBL/GenBank/DDBJ databases">
        <title>Key to firefly adult light organ development and bioluminescence: homeobox transcription factors regulate luciferase expression and transportation to peroxisome.</title>
        <authorList>
            <person name="Fu X."/>
        </authorList>
    </citation>
    <scope>NUCLEOTIDE SEQUENCE [LARGE SCALE GENOMIC DNA]</scope>
</reference>
<evidence type="ECO:0000256" key="2">
    <source>
        <dbReference type="ARBA" id="ARBA00004123"/>
    </source>
</evidence>
<evidence type="ECO:0000256" key="11">
    <source>
        <dbReference type="ARBA" id="ARBA00023273"/>
    </source>
</evidence>
<comment type="subcellular location">
    <subcellularLocation>
        <location evidence="1 12">Cytoplasm</location>
        <location evidence="1 12">Cytoskeleton</location>
        <location evidence="1 12">Cilium basal body</location>
    </subcellularLocation>
    <subcellularLocation>
        <location evidence="3 12">Cytoplasm</location>
        <location evidence="3 12">Cytoskeleton</location>
        <location evidence="3 12">Microtubule organizing center</location>
        <location evidence="3 12">Centrosome</location>
    </subcellularLocation>
    <subcellularLocation>
        <location evidence="12">Cytoplasm</location>
    </subcellularLocation>
    <subcellularLocation>
        <location evidence="2 12">Nucleus</location>
    </subcellularLocation>
    <subcellularLocation>
        <location evidence="12">Mitochondrion intermembrane space</location>
    </subcellularLocation>
</comment>
<evidence type="ECO:0000313" key="14">
    <source>
        <dbReference type="EMBL" id="KAK4879894.1"/>
    </source>
</evidence>
<comment type="function">
    <text evidence="12">Plays a role as an effector of the ADP-ribosylation factor-like protein 2, ARL2.</text>
</comment>
<dbReference type="PANTHER" id="PTHR15487:SF4">
    <property type="entry name" value="ADP-RIBOSYLATION FACTOR-LIKE PROTEIN 2-BINDING PROTEIN"/>
    <property type="match status" value="1"/>
</dbReference>
<evidence type="ECO:0000256" key="9">
    <source>
        <dbReference type="ARBA" id="ARBA00023212"/>
    </source>
</evidence>
<dbReference type="InterPro" id="IPR042541">
    <property type="entry name" value="BART_sf"/>
</dbReference>
<proteinExistence type="inferred from homology"/>
<dbReference type="EMBL" id="JARPUR010000003">
    <property type="protein sequence ID" value="KAK4879894.1"/>
    <property type="molecule type" value="Genomic_DNA"/>
</dbReference>
<evidence type="ECO:0000256" key="6">
    <source>
        <dbReference type="ARBA" id="ARBA00022490"/>
    </source>
</evidence>
<sequence>MAEAGDLIDIDICNVCQNSSDQYFYTIIGCIEDILLDDKFVQLHSNFMEKYWTYFDAGDENKFVYSDIFKKYNETIEKYIENQLTEKIENFDMNSLEEELKKRRNELDGEIFEILTTFTDFLAFKEKFMDYKAMKEGKVMDLSQHFIISKYTVETAF</sequence>
<evidence type="ECO:0000259" key="13">
    <source>
        <dbReference type="Pfam" id="PF11527"/>
    </source>
</evidence>
<evidence type="ECO:0000256" key="1">
    <source>
        <dbReference type="ARBA" id="ARBA00004120"/>
    </source>
</evidence>
<dbReference type="GO" id="GO:0005813">
    <property type="term" value="C:centrosome"/>
    <property type="evidence" value="ECO:0007669"/>
    <property type="project" value="UniProtKB-SubCell"/>
</dbReference>
<dbReference type="GO" id="GO:0051457">
    <property type="term" value="P:maintenance of protein location in nucleus"/>
    <property type="evidence" value="ECO:0007669"/>
    <property type="project" value="TreeGrafter"/>
</dbReference>
<accession>A0AAN7P9S7</accession>
<comment type="caution">
    <text evidence="14">The sequence shown here is derived from an EMBL/GenBank/DDBJ whole genome shotgun (WGS) entry which is preliminary data.</text>
</comment>
<dbReference type="GO" id="GO:0005758">
    <property type="term" value="C:mitochondrial intermembrane space"/>
    <property type="evidence" value="ECO:0007669"/>
    <property type="project" value="UniProtKB-SubCell"/>
</dbReference>
<dbReference type="Gene3D" id="1.20.1520.10">
    <property type="entry name" value="ADP-ribosylation factor-like 2-binding protein, domain"/>
    <property type="match status" value="1"/>
</dbReference>
<dbReference type="Pfam" id="PF11527">
    <property type="entry name" value="ARL2_Bind_BART"/>
    <property type="match status" value="1"/>
</dbReference>
<keyword evidence="7 12" id="KW-0969">Cilium</keyword>
<evidence type="ECO:0000256" key="7">
    <source>
        <dbReference type="ARBA" id="ARBA00023069"/>
    </source>
</evidence>
<evidence type="ECO:0000256" key="3">
    <source>
        <dbReference type="ARBA" id="ARBA00004300"/>
    </source>
</evidence>
<dbReference type="Proteomes" id="UP001353858">
    <property type="component" value="Unassembled WGS sequence"/>
</dbReference>
<evidence type="ECO:0000256" key="5">
    <source>
        <dbReference type="ARBA" id="ARBA00014849"/>
    </source>
</evidence>
<dbReference type="AlphaFoldDB" id="A0AAN7P9S7"/>
<evidence type="ECO:0000256" key="10">
    <source>
        <dbReference type="ARBA" id="ARBA00023242"/>
    </source>
</evidence>
<dbReference type="GO" id="GO:0005929">
    <property type="term" value="C:cilium"/>
    <property type="evidence" value="ECO:0007669"/>
    <property type="project" value="UniProtKB-UniRule"/>
</dbReference>
<feature type="domain" description="BART" evidence="13">
    <location>
        <begin position="24"/>
        <end position="136"/>
    </location>
</feature>
<keyword evidence="6 12" id="KW-0963">Cytoplasm</keyword>
<evidence type="ECO:0000256" key="12">
    <source>
        <dbReference type="RuleBase" id="RU367099"/>
    </source>
</evidence>
<dbReference type="InterPro" id="IPR023379">
    <property type="entry name" value="BART_dom"/>
</dbReference>
<name>A0AAN7P9S7_9COLE</name>
<keyword evidence="11 12" id="KW-0966">Cell projection</keyword>
<dbReference type="InterPro" id="IPR038849">
    <property type="entry name" value="ARL2BP"/>
</dbReference>
<gene>
    <name evidence="14" type="ORF">RN001_008040</name>
</gene>
<keyword evidence="8 12" id="KW-0496">Mitochondrion</keyword>
<evidence type="ECO:0000256" key="8">
    <source>
        <dbReference type="ARBA" id="ARBA00023128"/>
    </source>
</evidence>
<keyword evidence="10 12" id="KW-0539">Nucleus</keyword>
<comment type="similarity">
    <text evidence="4 12">Belongs to the ARL2BP family.</text>
</comment>
<organism evidence="14 15">
    <name type="scientific">Aquatica leii</name>
    <dbReference type="NCBI Taxonomy" id="1421715"/>
    <lineage>
        <taxon>Eukaryota</taxon>
        <taxon>Metazoa</taxon>
        <taxon>Ecdysozoa</taxon>
        <taxon>Arthropoda</taxon>
        <taxon>Hexapoda</taxon>
        <taxon>Insecta</taxon>
        <taxon>Pterygota</taxon>
        <taxon>Neoptera</taxon>
        <taxon>Endopterygota</taxon>
        <taxon>Coleoptera</taxon>
        <taxon>Polyphaga</taxon>
        <taxon>Elateriformia</taxon>
        <taxon>Elateroidea</taxon>
        <taxon>Lampyridae</taxon>
        <taxon>Luciolinae</taxon>
        <taxon>Aquatica</taxon>
    </lineage>
</organism>